<evidence type="ECO:0000313" key="6">
    <source>
        <dbReference type="Proteomes" id="UP000747110"/>
    </source>
</evidence>
<keyword evidence="2" id="KW-1133">Transmembrane helix</keyword>
<evidence type="ECO:0000256" key="2">
    <source>
        <dbReference type="SAM" id="Phobius"/>
    </source>
</evidence>
<evidence type="ECO:0000313" key="5">
    <source>
        <dbReference type="Proteomes" id="UP000722791"/>
    </source>
</evidence>
<feature type="transmembrane region" description="Helical" evidence="2">
    <location>
        <begin position="147"/>
        <end position="165"/>
    </location>
</feature>
<dbReference type="Proteomes" id="UP000747110">
    <property type="component" value="Unassembled WGS sequence"/>
</dbReference>
<sequence>MGVAYVASHIVFGPLHWQFPSNRNPSLCLRRQSARVRVNCASVGASLPSGRAVIAADRPQQQSVRIGAASGSNAGAGVSDARSSNGVVVSATVATSLPSTQNVTNVISPQPPTQPAGKGNTAQPTFTPVPEDVIADFEHKLEADLQTVGVTLTAILGVIIFWRGVWALLDHFVGDSVVGDICCIIVGLTIVLYIRLSGMKIASFWPPS</sequence>
<evidence type="ECO:0000313" key="4">
    <source>
        <dbReference type="EMBL" id="GIM12840.1"/>
    </source>
</evidence>
<proteinExistence type="predicted"/>
<comment type="caution">
    <text evidence="4">The sequence shown here is derived from an EMBL/GenBank/DDBJ whole genome shotgun (WGS) entry which is preliminary data.</text>
</comment>
<dbReference type="EMBL" id="BNCQ01000045">
    <property type="protein sequence ID" value="GIM12840.1"/>
    <property type="molecule type" value="Genomic_DNA"/>
</dbReference>
<gene>
    <name evidence="3" type="ORF">Vretifemale_9687</name>
    <name evidence="4" type="ORF">Vretimale_16078</name>
</gene>
<keyword evidence="6" id="KW-1185">Reference proteome</keyword>
<feature type="region of interest" description="Disordered" evidence="1">
    <location>
        <begin position="102"/>
        <end position="122"/>
    </location>
</feature>
<evidence type="ECO:0000313" key="3">
    <source>
        <dbReference type="EMBL" id="GIL80493.1"/>
    </source>
</evidence>
<dbReference type="OrthoDB" id="535503at2759"/>
<keyword evidence="2" id="KW-0472">Membrane</keyword>
<name>A0A8J4GS43_9CHLO</name>
<dbReference type="EMBL" id="BNCP01000019">
    <property type="protein sequence ID" value="GIL80493.1"/>
    <property type="molecule type" value="Genomic_DNA"/>
</dbReference>
<organism evidence="4 5">
    <name type="scientific">Volvox reticuliferus</name>
    <dbReference type="NCBI Taxonomy" id="1737510"/>
    <lineage>
        <taxon>Eukaryota</taxon>
        <taxon>Viridiplantae</taxon>
        <taxon>Chlorophyta</taxon>
        <taxon>core chlorophytes</taxon>
        <taxon>Chlorophyceae</taxon>
        <taxon>CS clade</taxon>
        <taxon>Chlamydomonadales</taxon>
        <taxon>Volvocaceae</taxon>
        <taxon>Volvox</taxon>
    </lineage>
</organism>
<protein>
    <submittedName>
        <fullName evidence="4">Uncharacterized protein</fullName>
    </submittedName>
</protein>
<feature type="transmembrane region" description="Helical" evidence="2">
    <location>
        <begin position="177"/>
        <end position="196"/>
    </location>
</feature>
<dbReference type="AlphaFoldDB" id="A0A8J4GS43"/>
<keyword evidence="2" id="KW-0812">Transmembrane</keyword>
<reference evidence="4" key="1">
    <citation type="journal article" date="2021" name="Proc. Natl. Acad. Sci. U.S.A.">
        <title>Three genomes in the algal genus Volvox reveal the fate of a haploid sex-determining region after a transition to homothallism.</title>
        <authorList>
            <person name="Yamamoto K."/>
            <person name="Hamaji T."/>
            <person name="Kawai-Toyooka H."/>
            <person name="Matsuzaki R."/>
            <person name="Takahashi F."/>
            <person name="Nishimura Y."/>
            <person name="Kawachi M."/>
            <person name="Noguchi H."/>
            <person name="Minakuchi Y."/>
            <person name="Umen J.G."/>
            <person name="Toyoda A."/>
            <person name="Nozaki H."/>
        </authorList>
    </citation>
    <scope>NUCLEOTIDE SEQUENCE</scope>
    <source>
        <strain evidence="4">NIES-3785</strain>
        <strain evidence="3">NIES-3786</strain>
    </source>
</reference>
<evidence type="ECO:0000256" key="1">
    <source>
        <dbReference type="SAM" id="MobiDB-lite"/>
    </source>
</evidence>
<dbReference type="Proteomes" id="UP000722791">
    <property type="component" value="Unassembled WGS sequence"/>
</dbReference>
<accession>A0A8J4GS43</accession>